<evidence type="ECO:0000313" key="4">
    <source>
        <dbReference type="Proteomes" id="UP000267029"/>
    </source>
</evidence>
<evidence type="ECO:0000313" key="5">
    <source>
        <dbReference type="WBParaSite" id="MCU_013632-RA"/>
    </source>
</evidence>
<dbReference type="WBParaSite" id="MCU_013632-RA">
    <property type="protein sequence ID" value="MCU_013632-RA"/>
    <property type="gene ID" value="MCU_013632"/>
</dbReference>
<feature type="chain" id="PRO_5043132227" evidence="2">
    <location>
        <begin position="24"/>
        <end position="98"/>
    </location>
</feature>
<evidence type="ECO:0000313" key="3">
    <source>
        <dbReference type="EMBL" id="VDD78689.1"/>
    </source>
</evidence>
<keyword evidence="4" id="KW-1185">Reference proteome</keyword>
<dbReference type="AlphaFoldDB" id="A0A0R3UCP3"/>
<gene>
    <name evidence="3" type="ORF">MCOS_LOCUS4692</name>
</gene>
<evidence type="ECO:0000256" key="1">
    <source>
        <dbReference type="SAM" id="MobiDB-lite"/>
    </source>
</evidence>
<name>A0A0R3UCP3_MESCO</name>
<keyword evidence="2" id="KW-0732">Signal</keyword>
<reference evidence="3 4" key="1">
    <citation type="submission" date="2018-10" db="EMBL/GenBank/DDBJ databases">
        <authorList>
            <consortium name="Pathogen Informatics"/>
        </authorList>
    </citation>
    <scope>NUCLEOTIDE SEQUENCE [LARGE SCALE GENOMIC DNA]</scope>
</reference>
<reference evidence="5" key="2">
    <citation type="submission" date="2019-11" db="UniProtKB">
        <authorList>
            <consortium name="WormBaseParasite"/>
        </authorList>
    </citation>
    <scope>IDENTIFICATION</scope>
</reference>
<accession>A0A0R3UCP3</accession>
<feature type="region of interest" description="Disordered" evidence="1">
    <location>
        <begin position="68"/>
        <end position="98"/>
    </location>
</feature>
<feature type="signal peptide" evidence="2">
    <location>
        <begin position="1"/>
        <end position="23"/>
    </location>
</feature>
<dbReference type="EMBL" id="UXSR01002089">
    <property type="protein sequence ID" value="VDD78689.1"/>
    <property type="molecule type" value="Genomic_DNA"/>
</dbReference>
<dbReference type="Proteomes" id="UP000267029">
    <property type="component" value="Unassembled WGS sequence"/>
</dbReference>
<feature type="compositionally biased region" description="Basic residues" evidence="1">
    <location>
        <begin position="68"/>
        <end position="79"/>
    </location>
</feature>
<sequence>MKSLLLCLLLALVCLLAVNSATASMMRRQVPLPSDIDENDEGMMIDDDEYKKAKSEIKRRLMEIIRRRNNGQKMRRRRGDKVQNQSDELNKKIYWGHR</sequence>
<protein>
    <submittedName>
        <fullName evidence="5">BZIP domain-containing protein</fullName>
    </submittedName>
</protein>
<proteinExistence type="predicted"/>
<evidence type="ECO:0000256" key="2">
    <source>
        <dbReference type="SAM" id="SignalP"/>
    </source>
</evidence>
<organism evidence="3 4">
    <name type="scientific">Mesocestoides corti</name>
    <name type="common">Flatworm</name>
    <dbReference type="NCBI Taxonomy" id="53468"/>
    <lineage>
        <taxon>Eukaryota</taxon>
        <taxon>Metazoa</taxon>
        <taxon>Spiralia</taxon>
        <taxon>Lophotrochozoa</taxon>
        <taxon>Platyhelminthes</taxon>
        <taxon>Cestoda</taxon>
        <taxon>Eucestoda</taxon>
        <taxon>Cyclophyllidea</taxon>
        <taxon>Mesocestoididae</taxon>
        <taxon>Mesocestoides</taxon>
    </lineage>
</organism>